<dbReference type="Proteomes" id="UP001431783">
    <property type="component" value="Unassembled WGS sequence"/>
</dbReference>
<feature type="region of interest" description="Disordered" evidence="2">
    <location>
        <begin position="182"/>
        <end position="210"/>
    </location>
</feature>
<organism evidence="3 4">
    <name type="scientific">Henosepilachna vigintioctopunctata</name>
    <dbReference type="NCBI Taxonomy" id="420089"/>
    <lineage>
        <taxon>Eukaryota</taxon>
        <taxon>Metazoa</taxon>
        <taxon>Ecdysozoa</taxon>
        <taxon>Arthropoda</taxon>
        <taxon>Hexapoda</taxon>
        <taxon>Insecta</taxon>
        <taxon>Pterygota</taxon>
        <taxon>Neoptera</taxon>
        <taxon>Endopterygota</taxon>
        <taxon>Coleoptera</taxon>
        <taxon>Polyphaga</taxon>
        <taxon>Cucujiformia</taxon>
        <taxon>Coccinelloidea</taxon>
        <taxon>Coccinellidae</taxon>
        <taxon>Epilachninae</taxon>
        <taxon>Epilachnini</taxon>
        <taxon>Henosepilachna</taxon>
    </lineage>
</organism>
<evidence type="ECO:0000256" key="1">
    <source>
        <dbReference type="SAM" id="Coils"/>
    </source>
</evidence>
<reference evidence="3 4" key="1">
    <citation type="submission" date="2023-03" db="EMBL/GenBank/DDBJ databases">
        <title>Genome insight into feeding habits of ladybird beetles.</title>
        <authorList>
            <person name="Li H.-S."/>
            <person name="Huang Y.-H."/>
            <person name="Pang H."/>
        </authorList>
    </citation>
    <scope>NUCLEOTIDE SEQUENCE [LARGE SCALE GENOMIC DNA]</scope>
    <source>
        <strain evidence="3">SYSU_2023b</strain>
        <tissue evidence="3">Whole body</tissue>
    </source>
</reference>
<evidence type="ECO:0000313" key="4">
    <source>
        <dbReference type="Proteomes" id="UP001431783"/>
    </source>
</evidence>
<dbReference type="EMBL" id="JARQZJ010000067">
    <property type="protein sequence ID" value="KAK9881090.1"/>
    <property type="molecule type" value="Genomic_DNA"/>
</dbReference>
<protein>
    <submittedName>
        <fullName evidence="3">Uncharacterized protein</fullName>
    </submittedName>
</protein>
<feature type="coiled-coil region" evidence="1">
    <location>
        <begin position="325"/>
        <end position="405"/>
    </location>
</feature>
<accession>A0AAW1UM46</accession>
<feature type="compositionally biased region" description="Basic and acidic residues" evidence="2">
    <location>
        <begin position="198"/>
        <end position="210"/>
    </location>
</feature>
<evidence type="ECO:0000313" key="3">
    <source>
        <dbReference type="EMBL" id="KAK9881090.1"/>
    </source>
</evidence>
<sequence>MNESDDYNFSVTENSNLSSLFEKDSSFDLGNSSLSYKAPKQPSNAENKDTKSLPTKFYYKYIILHEIVADKEQKFGQHIIGLMNSEGCNTELLIYQNKKNILVRQSIDTFSVTNSRKKLSLILIASDRKWMLEFLNQSDYTEFVSEFSKNGIKITNMFDNDNTKKNELHNFQLDFKCSESNSSILDKTPNGPSIDMADIDKSKDSESKREKNEILTRLAKIGLPLLPSLHKETEDNILENTYAEEAKHGFTCNENISTFRARNEYTSENNQHIMNNKKTVAPVLKTSTYNPYEHYLDQATNQIQLNNSLITDPFSLIIADNRNTNNELKQYISLMNCKLDSLKNNKEPNENKSLTQFKSKLRAMEMKCENLEDELGRYRSKCNKLDRMNEELTFQLRNIKEIDENTFTDRKETSSQTDPVDKRIELENINYKYQLIKLLKSLPLNSDEFDITQLKCLKDDIVDEELQSHLDKCMQFLQEKPQSNELDNIDEIRKSYIRTTRHIISHMYSTITSSLTRQGDMNQIAEEVRNVTAELVRNFDKLIQNKK</sequence>
<evidence type="ECO:0000256" key="2">
    <source>
        <dbReference type="SAM" id="MobiDB-lite"/>
    </source>
</evidence>
<keyword evidence="1" id="KW-0175">Coiled coil</keyword>
<comment type="caution">
    <text evidence="3">The sequence shown here is derived from an EMBL/GenBank/DDBJ whole genome shotgun (WGS) entry which is preliminary data.</text>
</comment>
<gene>
    <name evidence="3" type="ORF">WA026_014433</name>
</gene>
<proteinExistence type="predicted"/>
<name>A0AAW1UM46_9CUCU</name>
<keyword evidence="4" id="KW-1185">Reference proteome</keyword>
<dbReference type="AlphaFoldDB" id="A0AAW1UM46"/>